<keyword evidence="2 3" id="KW-0040">ANK repeat</keyword>
<dbReference type="Proteomes" id="UP000028545">
    <property type="component" value="Unassembled WGS sequence"/>
</dbReference>
<evidence type="ECO:0000256" key="1">
    <source>
        <dbReference type="ARBA" id="ARBA00022737"/>
    </source>
</evidence>
<accession>A0A084FV39</accession>
<dbReference type="OrthoDB" id="5245322at2759"/>
<dbReference type="Gene3D" id="1.25.40.20">
    <property type="entry name" value="Ankyrin repeat-containing domain"/>
    <property type="match status" value="2"/>
</dbReference>
<proteinExistence type="predicted"/>
<dbReference type="AlphaFoldDB" id="A0A084FV39"/>
<sequence>MDPLSVTASVIAIGQAVAAIAVGVRVLKSLSNTPTEFSALLNDLGMLQAVLETLQTSTSRPPTRSLTALQTLYEGLRRATTELDELAKRLLAQSKGLDKKGRHRIPRIKWWREKDNIAKLHELVQRLYLELSTCFAAVSASQGTQQTVLVSDVKSIIEASNTCLVDILHNLERAQFPSVDLNHILSHACEVLTRNEKSLQDIGPQLGHIMQQSGESVELLQRHATVLGDIRASLSLITRSAADWAREYLHTTHEFDVGVRQILQQLAESDGDEPRSASIIHDAILGNSKIPLEECILAQPCHINTLDDLGNTPLHWAVMMGDLQAVHTLANLGADVNHPTRHNGETPLHLACHWGSEEIAMELIARGASIHLQDFTGRTPLHVCYNHLNLTKLLLSLGADPNAQIKFQWTPLYCLLGDDYMLHQQRTREIVKAYAEAGANLDAAYQGWTPLHIAAQENASLVPLFLELGAKPNVATDDEETLLHLLATMPTGFKQIGDIPPYLLRGLNPDLLDSRGLTPFDRLECRVTEERNFAGRDSLILGDVVLFVELILELRELNWEAGLFLECKEEFEADGSHNRMRRWVRKQRKLFDRDEDARTLVCGSLQPYWAEDTESTSTDLGEEWETEDDEFPSMFDSADDSDEDDENDNDQDGGRMSEEAEDEEFFDAIQG</sequence>
<dbReference type="InterPro" id="IPR051637">
    <property type="entry name" value="Ank_repeat_dom-contain_49"/>
</dbReference>
<feature type="region of interest" description="Disordered" evidence="4">
    <location>
        <begin position="611"/>
        <end position="671"/>
    </location>
</feature>
<feature type="compositionally biased region" description="Acidic residues" evidence="4">
    <location>
        <begin position="620"/>
        <end position="651"/>
    </location>
</feature>
<dbReference type="InterPro" id="IPR002110">
    <property type="entry name" value="Ankyrin_rpt"/>
</dbReference>
<gene>
    <name evidence="6" type="ORF">SAPIO_CDS10298</name>
</gene>
<dbReference type="PANTHER" id="PTHR24180">
    <property type="entry name" value="CYCLIN-DEPENDENT KINASE INHIBITOR 2C-RELATED"/>
    <property type="match status" value="1"/>
</dbReference>
<dbReference type="Pfam" id="PF12796">
    <property type="entry name" value="Ank_2"/>
    <property type="match status" value="1"/>
</dbReference>
<dbReference type="PRINTS" id="PR01415">
    <property type="entry name" value="ANKYRIN"/>
</dbReference>
<feature type="domain" description="Azaphilone pigments biosynthesis cluster protein L N-terminal" evidence="5">
    <location>
        <begin position="1"/>
        <end position="172"/>
    </location>
</feature>
<evidence type="ECO:0000256" key="4">
    <source>
        <dbReference type="SAM" id="MobiDB-lite"/>
    </source>
</evidence>
<reference evidence="6 7" key="1">
    <citation type="journal article" date="2014" name="Genome Announc.">
        <title>Draft genome sequence of the pathogenic fungus Scedosporium apiospermum.</title>
        <authorList>
            <person name="Vandeputte P."/>
            <person name="Ghamrawi S."/>
            <person name="Rechenmann M."/>
            <person name="Iltis A."/>
            <person name="Giraud S."/>
            <person name="Fleury M."/>
            <person name="Thornton C."/>
            <person name="Delhaes L."/>
            <person name="Meyer W."/>
            <person name="Papon N."/>
            <person name="Bouchara J.P."/>
        </authorList>
    </citation>
    <scope>NUCLEOTIDE SEQUENCE [LARGE SCALE GENOMIC DNA]</scope>
    <source>
        <strain evidence="6 7">IHEM 14462</strain>
    </source>
</reference>
<dbReference type="Pfam" id="PF17111">
    <property type="entry name" value="PigL_N"/>
    <property type="match status" value="1"/>
</dbReference>
<keyword evidence="1" id="KW-0677">Repeat</keyword>
<dbReference type="SUPFAM" id="SSF48403">
    <property type="entry name" value="Ankyrin repeat"/>
    <property type="match status" value="1"/>
</dbReference>
<organism evidence="6 7">
    <name type="scientific">Pseudallescheria apiosperma</name>
    <name type="common">Scedosporium apiospermum</name>
    <dbReference type="NCBI Taxonomy" id="563466"/>
    <lineage>
        <taxon>Eukaryota</taxon>
        <taxon>Fungi</taxon>
        <taxon>Dikarya</taxon>
        <taxon>Ascomycota</taxon>
        <taxon>Pezizomycotina</taxon>
        <taxon>Sordariomycetes</taxon>
        <taxon>Hypocreomycetidae</taxon>
        <taxon>Microascales</taxon>
        <taxon>Microascaceae</taxon>
        <taxon>Scedosporium</taxon>
    </lineage>
</organism>
<feature type="repeat" description="ANK" evidence="3">
    <location>
        <begin position="343"/>
        <end position="375"/>
    </location>
</feature>
<evidence type="ECO:0000313" key="6">
    <source>
        <dbReference type="EMBL" id="KEZ38951.1"/>
    </source>
</evidence>
<dbReference type="OMA" id="CHINTLD"/>
<dbReference type="Pfam" id="PF13637">
    <property type="entry name" value="Ank_4"/>
    <property type="match status" value="1"/>
</dbReference>
<evidence type="ECO:0000313" key="7">
    <source>
        <dbReference type="Proteomes" id="UP000028545"/>
    </source>
</evidence>
<dbReference type="PROSITE" id="PS50088">
    <property type="entry name" value="ANK_REPEAT"/>
    <property type="match status" value="2"/>
</dbReference>
<dbReference type="SMART" id="SM00248">
    <property type="entry name" value="ANK"/>
    <property type="match status" value="4"/>
</dbReference>
<dbReference type="GeneID" id="27719480"/>
<feature type="compositionally biased region" description="Acidic residues" evidence="4">
    <location>
        <begin position="659"/>
        <end position="671"/>
    </location>
</feature>
<dbReference type="InterPro" id="IPR036770">
    <property type="entry name" value="Ankyrin_rpt-contain_sf"/>
</dbReference>
<name>A0A084FV39_PSEDA</name>
<dbReference type="HOGENOM" id="CLU_409481_0_0_1"/>
<dbReference type="InterPro" id="IPR031348">
    <property type="entry name" value="PigL_N"/>
</dbReference>
<comment type="caution">
    <text evidence="6">The sequence shown here is derived from an EMBL/GenBank/DDBJ whole genome shotgun (WGS) entry which is preliminary data.</text>
</comment>
<dbReference type="Pfam" id="PF00023">
    <property type="entry name" value="Ank"/>
    <property type="match status" value="1"/>
</dbReference>
<dbReference type="VEuPathDB" id="FungiDB:SAPIO_CDS10298"/>
<dbReference type="PROSITE" id="PS50297">
    <property type="entry name" value="ANK_REP_REGION"/>
    <property type="match status" value="2"/>
</dbReference>
<dbReference type="PANTHER" id="PTHR24180:SF45">
    <property type="entry name" value="POLY [ADP-RIBOSE] POLYMERASE TANKYRASE"/>
    <property type="match status" value="1"/>
</dbReference>
<evidence type="ECO:0000256" key="2">
    <source>
        <dbReference type="ARBA" id="ARBA00023043"/>
    </source>
</evidence>
<keyword evidence="7" id="KW-1185">Reference proteome</keyword>
<dbReference type="RefSeq" id="XP_016638750.1">
    <property type="nucleotide sequence ID" value="XM_016783908.1"/>
</dbReference>
<evidence type="ECO:0000259" key="5">
    <source>
        <dbReference type="Pfam" id="PF17111"/>
    </source>
</evidence>
<feature type="repeat" description="ANK" evidence="3">
    <location>
        <begin position="309"/>
        <end position="341"/>
    </location>
</feature>
<dbReference type="KEGG" id="sapo:SAPIO_CDS10298"/>
<evidence type="ECO:0000256" key="3">
    <source>
        <dbReference type="PROSITE-ProRule" id="PRU00023"/>
    </source>
</evidence>
<dbReference type="EMBL" id="JOWA01000165">
    <property type="protein sequence ID" value="KEZ38951.1"/>
    <property type="molecule type" value="Genomic_DNA"/>
</dbReference>
<protein>
    <recommendedName>
        <fullName evidence="5">Azaphilone pigments biosynthesis cluster protein L N-terminal domain-containing protein</fullName>
    </recommendedName>
</protein>